<evidence type="ECO:0000256" key="3">
    <source>
        <dbReference type="ARBA" id="ARBA00022630"/>
    </source>
</evidence>
<dbReference type="SUPFAM" id="SSF56645">
    <property type="entry name" value="Acyl-CoA dehydrogenase NM domain-like"/>
    <property type="match status" value="1"/>
</dbReference>
<feature type="domain" description="Acyl-CoA oxidase/dehydrogenase middle" evidence="6">
    <location>
        <begin position="125"/>
        <end position="212"/>
    </location>
</feature>
<evidence type="ECO:0000256" key="2">
    <source>
        <dbReference type="ARBA" id="ARBA00009347"/>
    </source>
</evidence>
<name>A0A382AEE0_9ZZZZ</name>
<dbReference type="Pfam" id="PF02770">
    <property type="entry name" value="Acyl-CoA_dh_M"/>
    <property type="match status" value="1"/>
</dbReference>
<dbReference type="Gene3D" id="1.10.540.10">
    <property type="entry name" value="Acyl-CoA dehydrogenase/oxidase, N-terminal domain"/>
    <property type="match status" value="1"/>
</dbReference>
<keyword evidence="5" id="KW-0560">Oxidoreductase</keyword>
<dbReference type="InterPro" id="IPR009100">
    <property type="entry name" value="AcylCoA_DH/oxidase_NM_dom_sf"/>
</dbReference>
<dbReference type="InterPro" id="IPR037069">
    <property type="entry name" value="AcylCoA_DH/ox_N_sf"/>
</dbReference>
<organism evidence="8">
    <name type="scientific">marine metagenome</name>
    <dbReference type="NCBI Taxonomy" id="408172"/>
    <lineage>
        <taxon>unclassified sequences</taxon>
        <taxon>metagenomes</taxon>
        <taxon>ecological metagenomes</taxon>
    </lineage>
</organism>
<sequence length="268" mass="30227">MDLTFGDQDAAFRAEVREFLASSTPPDLKYKVRNGIEMQREDVVGWHKVLYDRGWVAPSWPKEYGGPGWSLTQKYIFDEELGLAGAPRIVVFGINMCGPVLIGFGTEEQKRRFLPPMLSGEEIWCQGYSEPDAGSDLASLRTTAIRDGDEWVINGTKTWTTKAHWSDWCFLLARTSSEGKKQEGISFILVDLKSPGIEIRPIYLMDGLHETNMVFYTDVRVPVANTVGKIHKGWSIGKYLLAHERMSGGSLGQHKTILWQLREIATQD</sequence>
<comment type="cofactor">
    <cofactor evidence="1">
        <name>FAD</name>
        <dbReference type="ChEBI" id="CHEBI:57692"/>
    </cofactor>
</comment>
<dbReference type="InterPro" id="IPR052161">
    <property type="entry name" value="Mycobact_Acyl-CoA_DH"/>
</dbReference>
<dbReference type="InterPro" id="IPR013786">
    <property type="entry name" value="AcylCoA_DH/ox_N"/>
</dbReference>
<comment type="similarity">
    <text evidence="2">Belongs to the acyl-CoA dehydrogenase family.</text>
</comment>
<keyword evidence="4" id="KW-0274">FAD</keyword>
<dbReference type="FunFam" id="2.40.110.10:FF:000002">
    <property type="entry name" value="Acyl-CoA dehydrogenase fadE12"/>
    <property type="match status" value="1"/>
</dbReference>
<proteinExistence type="inferred from homology"/>
<dbReference type="GO" id="GO:0005886">
    <property type="term" value="C:plasma membrane"/>
    <property type="evidence" value="ECO:0007669"/>
    <property type="project" value="TreeGrafter"/>
</dbReference>
<evidence type="ECO:0000259" key="7">
    <source>
        <dbReference type="Pfam" id="PF02771"/>
    </source>
</evidence>
<evidence type="ECO:0000256" key="5">
    <source>
        <dbReference type="ARBA" id="ARBA00023002"/>
    </source>
</evidence>
<dbReference type="GO" id="GO:0016627">
    <property type="term" value="F:oxidoreductase activity, acting on the CH-CH group of donors"/>
    <property type="evidence" value="ECO:0007669"/>
    <property type="project" value="InterPro"/>
</dbReference>
<evidence type="ECO:0000256" key="1">
    <source>
        <dbReference type="ARBA" id="ARBA00001974"/>
    </source>
</evidence>
<dbReference type="Gene3D" id="2.40.110.10">
    <property type="entry name" value="Butyryl-CoA Dehydrogenase, subunit A, domain 2"/>
    <property type="match status" value="1"/>
</dbReference>
<feature type="non-terminal residue" evidence="8">
    <location>
        <position position="268"/>
    </location>
</feature>
<evidence type="ECO:0000259" key="6">
    <source>
        <dbReference type="Pfam" id="PF02770"/>
    </source>
</evidence>
<evidence type="ECO:0000313" key="8">
    <source>
        <dbReference type="EMBL" id="SVA99898.1"/>
    </source>
</evidence>
<dbReference type="EMBL" id="UINC01025042">
    <property type="protein sequence ID" value="SVA99898.1"/>
    <property type="molecule type" value="Genomic_DNA"/>
</dbReference>
<dbReference type="InterPro" id="IPR046373">
    <property type="entry name" value="Acyl-CoA_Oxase/DH_mid-dom_sf"/>
</dbReference>
<keyword evidence="3" id="KW-0285">Flavoprotein</keyword>
<dbReference type="GO" id="GO:0050660">
    <property type="term" value="F:flavin adenine dinucleotide binding"/>
    <property type="evidence" value="ECO:0007669"/>
    <property type="project" value="InterPro"/>
</dbReference>
<evidence type="ECO:0008006" key="9">
    <source>
        <dbReference type="Google" id="ProtNLM"/>
    </source>
</evidence>
<dbReference type="InterPro" id="IPR006091">
    <property type="entry name" value="Acyl-CoA_Oxase/DH_mid-dom"/>
</dbReference>
<accession>A0A382AEE0</accession>
<reference evidence="8" key="1">
    <citation type="submission" date="2018-05" db="EMBL/GenBank/DDBJ databases">
        <authorList>
            <person name="Lanie J.A."/>
            <person name="Ng W.-L."/>
            <person name="Kazmierczak K.M."/>
            <person name="Andrzejewski T.M."/>
            <person name="Davidsen T.M."/>
            <person name="Wayne K.J."/>
            <person name="Tettelin H."/>
            <person name="Glass J.I."/>
            <person name="Rusch D."/>
            <person name="Podicherti R."/>
            <person name="Tsui H.-C.T."/>
            <person name="Winkler M.E."/>
        </authorList>
    </citation>
    <scope>NUCLEOTIDE SEQUENCE</scope>
</reference>
<dbReference type="PANTHER" id="PTHR43292">
    <property type="entry name" value="ACYL-COA DEHYDROGENASE"/>
    <property type="match status" value="1"/>
</dbReference>
<evidence type="ECO:0000256" key="4">
    <source>
        <dbReference type="ARBA" id="ARBA00022827"/>
    </source>
</evidence>
<dbReference type="Pfam" id="PF02771">
    <property type="entry name" value="Acyl-CoA_dh_N"/>
    <property type="match status" value="1"/>
</dbReference>
<protein>
    <recommendedName>
        <fullName evidence="9">Pimeloyl-CoA dehydrogenase large subunit</fullName>
    </recommendedName>
</protein>
<dbReference type="PANTHER" id="PTHR43292:SF3">
    <property type="entry name" value="ACYL-COA DEHYDROGENASE FADE29"/>
    <property type="match status" value="1"/>
</dbReference>
<gene>
    <name evidence="8" type="ORF">METZ01_LOCUS152752</name>
</gene>
<dbReference type="AlphaFoldDB" id="A0A382AEE0"/>
<feature type="domain" description="Acyl-CoA dehydrogenase/oxidase N-terminal" evidence="7">
    <location>
        <begin position="8"/>
        <end position="121"/>
    </location>
</feature>